<feature type="compositionally biased region" description="Basic residues" evidence="1">
    <location>
        <begin position="849"/>
        <end position="868"/>
    </location>
</feature>
<organism evidence="3">
    <name type="scientific">Tanacetum cinerariifolium</name>
    <name type="common">Dalmatian daisy</name>
    <name type="synonym">Chrysanthemum cinerariifolium</name>
    <dbReference type="NCBI Taxonomy" id="118510"/>
    <lineage>
        <taxon>Eukaryota</taxon>
        <taxon>Viridiplantae</taxon>
        <taxon>Streptophyta</taxon>
        <taxon>Embryophyta</taxon>
        <taxon>Tracheophyta</taxon>
        <taxon>Spermatophyta</taxon>
        <taxon>Magnoliopsida</taxon>
        <taxon>eudicotyledons</taxon>
        <taxon>Gunneridae</taxon>
        <taxon>Pentapetalae</taxon>
        <taxon>asterids</taxon>
        <taxon>campanulids</taxon>
        <taxon>Asterales</taxon>
        <taxon>Asteraceae</taxon>
        <taxon>Asteroideae</taxon>
        <taxon>Anthemideae</taxon>
        <taxon>Anthemidinae</taxon>
        <taxon>Tanacetum</taxon>
    </lineage>
</organism>
<feature type="region of interest" description="Disordered" evidence="1">
    <location>
        <begin position="834"/>
        <end position="868"/>
    </location>
</feature>
<keyword evidence="3" id="KW-0067">ATP-binding</keyword>
<accession>A0A6L2NDC2</accession>
<dbReference type="GO" id="GO:0016787">
    <property type="term" value="F:hydrolase activity"/>
    <property type="evidence" value="ECO:0007669"/>
    <property type="project" value="UniProtKB-KW"/>
</dbReference>
<dbReference type="GO" id="GO:0005524">
    <property type="term" value="F:ATP binding"/>
    <property type="evidence" value="ECO:0007669"/>
    <property type="project" value="UniProtKB-KW"/>
</dbReference>
<evidence type="ECO:0000256" key="2">
    <source>
        <dbReference type="SAM" id="Phobius"/>
    </source>
</evidence>
<name>A0A6L2NDC2_TANCI</name>
<evidence type="ECO:0000256" key="1">
    <source>
        <dbReference type="SAM" id="MobiDB-lite"/>
    </source>
</evidence>
<dbReference type="GO" id="GO:0004386">
    <property type="term" value="F:helicase activity"/>
    <property type="evidence" value="ECO:0007669"/>
    <property type="project" value="UniProtKB-KW"/>
</dbReference>
<dbReference type="EMBL" id="BKCJ010008695">
    <property type="protein sequence ID" value="GEU83497.1"/>
    <property type="molecule type" value="Genomic_DNA"/>
</dbReference>
<evidence type="ECO:0000313" key="3">
    <source>
        <dbReference type="EMBL" id="GEU83497.1"/>
    </source>
</evidence>
<feature type="transmembrane region" description="Helical" evidence="2">
    <location>
        <begin position="660"/>
        <end position="693"/>
    </location>
</feature>
<keyword evidence="3" id="KW-0547">Nucleotide-binding</keyword>
<keyword evidence="2" id="KW-0472">Membrane</keyword>
<dbReference type="AlphaFoldDB" id="A0A6L2NDC2"/>
<keyword evidence="3" id="KW-0378">Hydrolase</keyword>
<dbReference type="InterPro" id="IPR039904">
    <property type="entry name" value="TRANK1"/>
</dbReference>
<dbReference type="PANTHER" id="PTHR21529">
    <property type="entry name" value="MAMMARY TURMOR VIRUS RECEPTOR HOMOLOG 1, 2 MTVR1, 2"/>
    <property type="match status" value="1"/>
</dbReference>
<comment type="caution">
    <text evidence="3">The sequence shown here is derived from an EMBL/GenBank/DDBJ whole genome shotgun (WGS) entry which is preliminary data.</text>
</comment>
<keyword evidence="2" id="KW-0812">Transmembrane</keyword>
<protein>
    <submittedName>
        <fullName evidence="3">UvrD-like helicase, ATP-binding domain, P-loop containing nucleoside triphosphate hydrolase</fullName>
    </submittedName>
</protein>
<gene>
    <name evidence="3" type="ORF">Tci_055475</name>
</gene>
<sequence length="868" mass="98706">MIGLTKTSSIFPVFNEARHSFLCSKPKQLYVAITRTRKRLWICENKVELSEPMFDYWKVRGLVQVRKLNDSVAQAMRVESSPQEAGDTMLEKLAKASGLRASADQIRETNPDSYLSYFKEAAGMFESIGKFESVALCYCDLGEYERAGKIYTHKCGKFDAAAKCSTLAGCYSEAAEAYAKGDQFSNCLSVCKKGKLFDLGMQYIENWDEHVNNENKELKEVEQEFLESCAVNYHEHKDSKSVMKFVRAFCSMESKRIFLRSLGCLDELLVLEEESGHLLEAAELARSWGDLLKEADLLERTGPLKDATLLLVWYVFFSSLWGNGNRGWPLKQFALALKEELCNKVRLLATMDSDIMYDFVCSELKILSHQHNTLHELEKDLCVSQDNASLRGEILSIRKILDKHIHLNSSKKQCVKGNMVYLPLNNDAEWIKNTGNKDSCEKRITFDGRELVFAIRSYWQSELLSVDIKVLETLDALHKSKSNSSAFHQSTSPIHIFEVSKFLLDFLHHNLTDPNKQKLRSFLVNSLDYFDLVFPLDWRKAVSEDLVSLRETDLSVSLLDEIILKNECTGCISPHSYVHLLDRLLFMSSSSSGILSTTKASFVEWFTYLPSTDTTFPALQQIHTKPEEDLLHFDDKIEDMLFNLGKVEDWIRASEINISYYLPILALRLVMMLSLICLQVSYWSTVLIGLLTGRKNISYLLPRKFVFTLIRRMSGDNECIASTEIYTPEAINENKGVAVNRFSTTAMIKEEVDKNIGILATIIVAQKLCFGKDKDATFVHDSREVGNLVLLKNVEFYAKRLQIDRPKIEIFVNQYVRSQVSKVKQTGNEASVVLENQSGCDNSQDGNNKKGKGNNKGRKSNTSKGKKK</sequence>
<feature type="compositionally biased region" description="Polar residues" evidence="1">
    <location>
        <begin position="834"/>
        <end position="845"/>
    </location>
</feature>
<keyword evidence="3" id="KW-0347">Helicase</keyword>
<proteinExistence type="predicted"/>
<keyword evidence="2" id="KW-1133">Transmembrane helix</keyword>
<reference evidence="3" key="1">
    <citation type="journal article" date="2019" name="Sci. Rep.">
        <title>Draft genome of Tanacetum cinerariifolium, the natural source of mosquito coil.</title>
        <authorList>
            <person name="Yamashiro T."/>
            <person name="Shiraishi A."/>
            <person name="Satake H."/>
            <person name="Nakayama K."/>
        </authorList>
    </citation>
    <scope>NUCLEOTIDE SEQUENCE</scope>
</reference>
<dbReference type="PANTHER" id="PTHR21529:SF4">
    <property type="entry name" value="TPR AND ANKYRIN REPEAT-CONTAINING PROTEIN 1"/>
    <property type="match status" value="1"/>
</dbReference>